<dbReference type="InterPro" id="IPR051083">
    <property type="entry name" value="GrpII_Intron_Splice-Mob/Def"/>
</dbReference>
<dbReference type="GO" id="GO:0046872">
    <property type="term" value="F:metal ion binding"/>
    <property type="evidence" value="ECO:0007669"/>
    <property type="project" value="UniProtKB-KW"/>
</dbReference>
<keyword evidence="4" id="KW-0479">Metal-binding</keyword>
<evidence type="ECO:0000313" key="12">
    <source>
        <dbReference type="Proteomes" id="UP000094828"/>
    </source>
</evidence>
<keyword evidence="2" id="KW-0808">Transferase</keyword>
<keyword evidence="12" id="KW-1185">Reference proteome</keyword>
<keyword evidence="7" id="KW-0051">Antiviral defense</keyword>
<dbReference type="PANTHER" id="PTHR34047:SF7">
    <property type="entry name" value="RNA-DIRECTED DNA POLYMERASE"/>
    <property type="match status" value="1"/>
</dbReference>
<evidence type="ECO:0000256" key="5">
    <source>
        <dbReference type="ARBA" id="ARBA00022842"/>
    </source>
</evidence>
<organism evidence="11 12">
    <name type="scientific">Planctopirus hydrillae</name>
    <dbReference type="NCBI Taxonomy" id="1841610"/>
    <lineage>
        <taxon>Bacteria</taxon>
        <taxon>Pseudomonadati</taxon>
        <taxon>Planctomycetota</taxon>
        <taxon>Planctomycetia</taxon>
        <taxon>Planctomycetales</taxon>
        <taxon>Planctomycetaceae</taxon>
        <taxon>Planctopirus</taxon>
    </lineage>
</organism>
<evidence type="ECO:0000256" key="3">
    <source>
        <dbReference type="ARBA" id="ARBA00022695"/>
    </source>
</evidence>
<dbReference type="Pfam" id="PF00078">
    <property type="entry name" value="RVT_1"/>
    <property type="match status" value="1"/>
</dbReference>
<dbReference type="SUPFAM" id="SSF56672">
    <property type="entry name" value="DNA/RNA polymerases"/>
    <property type="match status" value="1"/>
</dbReference>
<dbReference type="PROSITE" id="PS50878">
    <property type="entry name" value="RT_POL"/>
    <property type="match status" value="1"/>
</dbReference>
<dbReference type="PRINTS" id="PR00866">
    <property type="entry name" value="RNADNAPOLMS"/>
</dbReference>
<evidence type="ECO:0000313" key="11">
    <source>
        <dbReference type="EMBL" id="ODA28134.1"/>
    </source>
</evidence>
<evidence type="ECO:0000256" key="2">
    <source>
        <dbReference type="ARBA" id="ARBA00022679"/>
    </source>
</evidence>
<evidence type="ECO:0000256" key="4">
    <source>
        <dbReference type="ARBA" id="ARBA00022723"/>
    </source>
</evidence>
<evidence type="ECO:0000259" key="10">
    <source>
        <dbReference type="PROSITE" id="PS50878"/>
    </source>
</evidence>
<dbReference type="InterPro" id="IPR000123">
    <property type="entry name" value="Reverse_transcriptase_msDNA"/>
</dbReference>
<dbReference type="EC" id="2.7.7.49" evidence="1"/>
<keyword evidence="3" id="KW-0548">Nucleotidyltransferase</keyword>
<gene>
    <name evidence="11" type="ORF">A6X21_14890</name>
</gene>
<dbReference type="Proteomes" id="UP000094828">
    <property type="component" value="Unassembled WGS sequence"/>
</dbReference>
<evidence type="ECO:0000256" key="8">
    <source>
        <dbReference type="ARBA" id="ARBA00034120"/>
    </source>
</evidence>
<accession>A0A1C3E4H6</accession>
<dbReference type="GO" id="GO:0003964">
    <property type="term" value="F:RNA-directed DNA polymerase activity"/>
    <property type="evidence" value="ECO:0007669"/>
    <property type="project" value="UniProtKB-KW"/>
</dbReference>
<dbReference type="CDD" id="cd03487">
    <property type="entry name" value="RT_Bac_retron_II"/>
    <property type="match status" value="1"/>
</dbReference>
<comment type="caution">
    <text evidence="11">The sequence shown here is derived from an EMBL/GenBank/DDBJ whole genome shotgun (WGS) entry which is preliminary data.</text>
</comment>
<dbReference type="GO" id="GO:0051607">
    <property type="term" value="P:defense response to virus"/>
    <property type="evidence" value="ECO:0007669"/>
    <property type="project" value="UniProtKB-KW"/>
</dbReference>
<keyword evidence="5" id="KW-0460">Magnesium</keyword>
<evidence type="ECO:0000256" key="6">
    <source>
        <dbReference type="ARBA" id="ARBA00022918"/>
    </source>
</evidence>
<evidence type="ECO:0000256" key="7">
    <source>
        <dbReference type="ARBA" id="ARBA00023118"/>
    </source>
</evidence>
<name>A0A1C3E4H6_9PLAN</name>
<dbReference type="AlphaFoldDB" id="A0A1C3E4H6"/>
<dbReference type="InterPro" id="IPR000477">
    <property type="entry name" value="RT_dom"/>
</dbReference>
<sequence>MIAPILNWNPVYGGSTVDRIRNRHWLCDPAVDTLGNSMQTMHCQGKDVFMGLWSWFWSWWRPTGSNHALPSSPPANRASGQKRQWIGSTTTPKLPRLRYRSPEMVRQWRIEGRGTQVDQLPYVYARYARTRRRKQFLNLLTDTRVDLLQQHRLPVLTTLDELSQFLGLPIGRLAGLIHLADHGRPPTEKKSHYWLKWIRKKRSGHRLIEAPKPALKKVQEIILRQILDLVPAHPAAHGFVPNCDILSNAQLHAGRAVVVKFDLKDFYPSVTFSKVVAIFRSLGYSREMALWLARLTTSALPIGMAFPDKNPYSIMQFTRRHLPQGAPTSPALANLAAYSLDVRLTGLARRFGAIYTRYADDLTFSGDHRFLKQLKRFVPLTDQVIVQCRFHSQPAKRRILRQSNRQTVTGVVVNQSPNCSRRDYDQLKAILHNCVRHGHQTQNRDQQVDFRAHLQGRVAHIRHLNPDRGVRLQKIFEKINWNS</sequence>
<keyword evidence="6" id="KW-0695">RNA-directed DNA polymerase</keyword>
<dbReference type="EMBL" id="LYDR01000158">
    <property type="protein sequence ID" value="ODA28134.1"/>
    <property type="molecule type" value="Genomic_DNA"/>
</dbReference>
<dbReference type="PANTHER" id="PTHR34047">
    <property type="entry name" value="NUCLEAR INTRON MATURASE 1, MITOCHONDRIAL-RELATED"/>
    <property type="match status" value="1"/>
</dbReference>
<evidence type="ECO:0000256" key="9">
    <source>
        <dbReference type="ARBA" id="ARBA00048173"/>
    </source>
</evidence>
<dbReference type="InterPro" id="IPR043502">
    <property type="entry name" value="DNA/RNA_pol_sf"/>
</dbReference>
<protein>
    <recommendedName>
        <fullName evidence="1">RNA-directed DNA polymerase</fullName>
        <ecNumber evidence="1">2.7.7.49</ecNumber>
    </recommendedName>
</protein>
<feature type="domain" description="Reverse transcriptase" evidence="10">
    <location>
        <begin position="179"/>
        <end position="413"/>
    </location>
</feature>
<evidence type="ECO:0000256" key="1">
    <source>
        <dbReference type="ARBA" id="ARBA00012493"/>
    </source>
</evidence>
<dbReference type="OrthoDB" id="9788687at2"/>
<dbReference type="STRING" id="1841610.A6X21_14890"/>
<reference evidence="11 12" key="1">
    <citation type="submission" date="2016-05" db="EMBL/GenBank/DDBJ databases">
        <title>Genomic and physiological characterization of Planctopirus sp. isolated from fresh water lake.</title>
        <authorList>
            <person name="Subhash Y."/>
            <person name="Ramana C."/>
        </authorList>
    </citation>
    <scope>NUCLEOTIDE SEQUENCE [LARGE SCALE GENOMIC DNA]</scope>
    <source>
        <strain evidence="11 12">JC280</strain>
    </source>
</reference>
<proteinExistence type="inferred from homology"/>
<dbReference type="GO" id="GO:0003723">
    <property type="term" value="F:RNA binding"/>
    <property type="evidence" value="ECO:0007669"/>
    <property type="project" value="InterPro"/>
</dbReference>
<comment type="similarity">
    <text evidence="8">Belongs to the bacterial reverse transcriptase family.</text>
</comment>
<comment type="catalytic activity">
    <reaction evidence="9">
        <text>DNA(n) + a 2'-deoxyribonucleoside 5'-triphosphate = DNA(n+1) + diphosphate</text>
        <dbReference type="Rhea" id="RHEA:22508"/>
        <dbReference type="Rhea" id="RHEA-COMP:17339"/>
        <dbReference type="Rhea" id="RHEA-COMP:17340"/>
        <dbReference type="ChEBI" id="CHEBI:33019"/>
        <dbReference type="ChEBI" id="CHEBI:61560"/>
        <dbReference type="ChEBI" id="CHEBI:173112"/>
        <dbReference type="EC" id="2.7.7.49"/>
    </reaction>
</comment>